<organism evidence="3 4">
    <name type="scientific">Ancylostoma ceylanicum</name>
    <dbReference type="NCBI Taxonomy" id="53326"/>
    <lineage>
        <taxon>Eukaryota</taxon>
        <taxon>Metazoa</taxon>
        <taxon>Ecdysozoa</taxon>
        <taxon>Nematoda</taxon>
        <taxon>Chromadorea</taxon>
        <taxon>Rhabditida</taxon>
        <taxon>Rhabditina</taxon>
        <taxon>Rhabditomorpha</taxon>
        <taxon>Strongyloidea</taxon>
        <taxon>Ancylostomatidae</taxon>
        <taxon>Ancylostomatinae</taxon>
        <taxon>Ancylostoma</taxon>
    </lineage>
</organism>
<dbReference type="AlphaFoldDB" id="A0A016WV97"/>
<feature type="binding site" evidence="1">
    <location>
        <position position="299"/>
    </location>
    <ligand>
        <name>alpha-D-mannose 1-phosphate</name>
        <dbReference type="ChEBI" id="CHEBI:58409"/>
    </ligand>
</feature>
<reference evidence="4" key="1">
    <citation type="journal article" date="2015" name="Nat. Genet.">
        <title>The genome and transcriptome of the zoonotic hookworm Ancylostoma ceylanicum identify infection-specific gene families.</title>
        <authorList>
            <person name="Schwarz E.M."/>
            <person name="Hu Y."/>
            <person name="Antoshechkin I."/>
            <person name="Miller M.M."/>
            <person name="Sternberg P.W."/>
            <person name="Aroian R.V."/>
        </authorList>
    </citation>
    <scope>NUCLEOTIDE SEQUENCE</scope>
    <source>
        <strain evidence="4">HY135</strain>
    </source>
</reference>
<evidence type="ECO:0000256" key="2">
    <source>
        <dbReference type="SAM" id="MobiDB-lite"/>
    </source>
</evidence>
<proteinExistence type="predicted"/>
<dbReference type="GO" id="GO:0009298">
    <property type="term" value="P:GDP-mannose biosynthetic process"/>
    <property type="evidence" value="ECO:0007669"/>
    <property type="project" value="InterPro"/>
</dbReference>
<accession>A0A016WV97</accession>
<keyword evidence="4" id="KW-1185">Reference proteome</keyword>
<sequence>MIYVLETRLKEARSKTSKVAQKLGVNQEKSETNTSTTSENALLRGNTDNLGSDDTEREFSPNDAAWLSEDVSETGLVDREDIICKTLKPQQLKLPRFFGDEGEFSEFWAVFESLVHENKVLSTIEKLLLLRDSLKGKAELAIKGIQLVPKNYPWMINALKKKYGNKPINRAKVVQKLVDLRPAANNAESCTFVYDKIRVLINQMVSAGQDVRRMQDALWTEKILEKFPYSIVKNVLIATQEMDEIKIDDIKDAPEKQIEAKKYVESRLRNFTKSDNPKKRSDNIQREFATINRKSCVFRKAPNHESINCKTVNDVQARRNLRHSRDKSRGEAQFKRHDTCASIPKGGGVLARACALSALAAALRARAAAPAGPICLRLSRFQPASMG</sequence>
<evidence type="ECO:0000256" key="1">
    <source>
        <dbReference type="PIRSR" id="PIRSR605002-2"/>
    </source>
</evidence>
<dbReference type="Pfam" id="PF03564">
    <property type="entry name" value="DUF1759"/>
    <property type="match status" value="1"/>
</dbReference>
<evidence type="ECO:0000313" key="3">
    <source>
        <dbReference type="EMBL" id="EYC43182.1"/>
    </source>
</evidence>
<dbReference type="OrthoDB" id="7444419at2759"/>
<evidence type="ECO:0000313" key="4">
    <source>
        <dbReference type="Proteomes" id="UP000024635"/>
    </source>
</evidence>
<dbReference type="InterPro" id="IPR005312">
    <property type="entry name" value="DUF1759"/>
</dbReference>
<dbReference type="GO" id="GO:0004615">
    <property type="term" value="F:phosphomannomutase activity"/>
    <property type="evidence" value="ECO:0007669"/>
    <property type="project" value="InterPro"/>
</dbReference>
<dbReference type="PANTHER" id="PTHR22954:SF3">
    <property type="entry name" value="PROTEIN CBG08539"/>
    <property type="match status" value="1"/>
</dbReference>
<gene>
    <name evidence="3" type="primary">Acey_s0501.g2606</name>
    <name evidence="3" type="ORF">Y032_0501g2606</name>
</gene>
<protein>
    <submittedName>
        <fullName evidence="3">Uncharacterized protein</fullName>
    </submittedName>
</protein>
<feature type="region of interest" description="Disordered" evidence="2">
    <location>
        <begin position="20"/>
        <end position="59"/>
    </location>
</feature>
<dbReference type="EMBL" id="JARK01000101">
    <property type="protein sequence ID" value="EYC43182.1"/>
    <property type="molecule type" value="Genomic_DNA"/>
</dbReference>
<dbReference type="Proteomes" id="UP000024635">
    <property type="component" value="Unassembled WGS sequence"/>
</dbReference>
<name>A0A016WV97_9BILA</name>
<comment type="caution">
    <text evidence="3">The sequence shown here is derived from an EMBL/GenBank/DDBJ whole genome shotgun (WGS) entry which is preliminary data.</text>
</comment>
<dbReference type="PANTHER" id="PTHR22954">
    <property type="entry name" value="RETROVIRAL PROTEASE-RELATED"/>
    <property type="match status" value="1"/>
</dbReference>